<name>A0A835YV01_9STRA</name>
<sequence>MNLSLVFQAFLPQAIRAIEVVDCEILNGLAAELETDQGVVIGLHAATSGHHSSQKVDLIRIKASGGDGRWPPSERETFAPLNSKDEAFYCVHNALAATLMEMNVQPVSAYEHATRLIMDAAPDYVPDLTTSEIAECSRFGIGQFVEISDSYEFAGDWKNTICQVIGVRWDERAEKPDYSLLHDGDQITTGFLPADLSPSSRHRPGASDLVELALQRAERAISQHRDTMTPGQIAAMIFVSPAVQDFAILEGLSARRILTDWSLIETWKRDLDEMHVAPGASEGMHAQNWADKPHRVLYDAIRIARRAIDALSAVQPKADSDGGSPAVYTSVTTPEQKVFLGDVRRDIAEGTQWFSLGTVKEIIRALDQFGDRLDGRDGATLPASAVPDLPAANLAAVDWAFTAAMTAGVSVTYDDVSAIVGCYLTSVRAGAIAQRQDRLHPDTAAMLWAFAAALWSKLLKAQQKYDRSNDWKTDDWEAECRADLRRHVEKGDPLDVAAYAAFCWARGWSTRSLNEAEAAVTLSTALKAIEDRAATVCPNPVLGDDDSIHLTPLDLIEDEPNISPQDVFRFTDEMRARFDRLDKQAGRTPEKRHG</sequence>
<evidence type="ECO:0000313" key="2">
    <source>
        <dbReference type="Proteomes" id="UP000664859"/>
    </source>
</evidence>
<evidence type="ECO:0000313" key="1">
    <source>
        <dbReference type="EMBL" id="KAG5182041.1"/>
    </source>
</evidence>
<dbReference type="EMBL" id="JAFCMP010000277">
    <property type="protein sequence ID" value="KAG5182041.1"/>
    <property type="molecule type" value="Genomic_DNA"/>
</dbReference>
<reference evidence="1" key="1">
    <citation type="submission" date="2021-02" db="EMBL/GenBank/DDBJ databases">
        <title>First Annotated Genome of the Yellow-green Alga Tribonema minus.</title>
        <authorList>
            <person name="Mahan K.M."/>
        </authorList>
    </citation>
    <scope>NUCLEOTIDE SEQUENCE</scope>
    <source>
        <strain evidence="1">UTEX B ZZ1240</strain>
    </source>
</reference>
<dbReference type="Proteomes" id="UP000664859">
    <property type="component" value="Unassembled WGS sequence"/>
</dbReference>
<comment type="caution">
    <text evidence="1">The sequence shown here is derived from an EMBL/GenBank/DDBJ whole genome shotgun (WGS) entry which is preliminary data.</text>
</comment>
<organism evidence="1 2">
    <name type="scientific">Tribonema minus</name>
    <dbReference type="NCBI Taxonomy" id="303371"/>
    <lineage>
        <taxon>Eukaryota</taxon>
        <taxon>Sar</taxon>
        <taxon>Stramenopiles</taxon>
        <taxon>Ochrophyta</taxon>
        <taxon>PX clade</taxon>
        <taxon>Xanthophyceae</taxon>
        <taxon>Tribonematales</taxon>
        <taxon>Tribonemataceae</taxon>
        <taxon>Tribonema</taxon>
    </lineage>
</organism>
<keyword evidence="2" id="KW-1185">Reference proteome</keyword>
<protein>
    <submittedName>
        <fullName evidence="1">Uncharacterized protein</fullName>
    </submittedName>
</protein>
<proteinExistence type="predicted"/>
<gene>
    <name evidence="1" type="ORF">JKP88DRAFT_290668</name>
</gene>
<accession>A0A835YV01</accession>
<dbReference type="AlphaFoldDB" id="A0A835YV01"/>